<protein>
    <recommendedName>
        <fullName evidence="4">L,D-transpeptidase</fullName>
    </recommendedName>
</protein>
<dbReference type="EMBL" id="JNBY01000087">
    <property type="protein sequence ID" value="KDN85167.1"/>
    <property type="molecule type" value="Genomic_DNA"/>
</dbReference>
<sequence length="189" mass="18967">MAKLGPGAVVGGLTLGAMAVIGLLAFQANGAASRAVAATPAAPASAPAAAAPASEKPTAPPLPADSGTGLRVVFSLKDRQVWLVDPKKPDPVLASFKVSPGSALPNPGAYTVYSRTAAGTGTDGRKIEHVVRFAQQQGTVFGFSSLVDENAAAPSVDPKTKTGGIRASRPDGQALWDFAPNGTRVVVVA</sequence>
<evidence type="ECO:0000256" key="1">
    <source>
        <dbReference type="SAM" id="MobiDB-lite"/>
    </source>
</evidence>
<dbReference type="InterPro" id="IPR005490">
    <property type="entry name" value="LD_TPept_cat_dom"/>
</dbReference>
<dbReference type="AlphaFoldDB" id="A0A066YVF0"/>
<dbReference type="CDD" id="cd16913">
    <property type="entry name" value="YkuD_like"/>
    <property type="match status" value="1"/>
</dbReference>
<comment type="caution">
    <text evidence="2">The sequence shown here is derived from an EMBL/GenBank/DDBJ whole genome shotgun (WGS) entry which is preliminary data.</text>
</comment>
<dbReference type="HOGENOM" id="CLU_1440297_0_0_11"/>
<dbReference type="RefSeq" id="WP_035863474.1">
    <property type="nucleotide sequence ID" value="NZ_KK853997.1"/>
</dbReference>
<evidence type="ECO:0000313" key="2">
    <source>
        <dbReference type="EMBL" id="KDN85167.1"/>
    </source>
</evidence>
<gene>
    <name evidence="2" type="ORF">KCH_32660</name>
</gene>
<dbReference type="eggNOG" id="COG1376">
    <property type="taxonomic scope" value="Bacteria"/>
</dbReference>
<organism evidence="2 3">
    <name type="scientific">Kitasatospora cheerisanensis KCTC 2395</name>
    <dbReference type="NCBI Taxonomy" id="1348663"/>
    <lineage>
        <taxon>Bacteria</taxon>
        <taxon>Bacillati</taxon>
        <taxon>Actinomycetota</taxon>
        <taxon>Actinomycetes</taxon>
        <taxon>Kitasatosporales</taxon>
        <taxon>Streptomycetaceae</taxon>
        <taxon>Kitasatospora</taxon>
    </lineage>
</organism>
<dbReference type="PATRIC" id="fig|1348663.4.peg.3140"/>
<accession>A0A066YVF0</accession>
<reference evidence="2 3" key="1">
    <citation type="submission" date="2014-05" db="EMBL/GenBank/DDBJ databases">
        <title>Draft Genome Sequence of Kitasatospora cheerisanensis KCTC 2395.</title>
        <authorList>
            <person name="Nam D.H."/>
        </authorList>
    </citation>
    <scope>NUCLEOTIDE SEQUENCE [LARGE SCALE GENOMIC DNA]</scope>
    <source>
        <strain evidence="2 3">KCTC 2395</strain>
    </source>
</reference>
<feature type="region of interest" description="Disordered" evidence="1">
    <location>
        <begin position="48"/>
        <end position="67"/>
    </location>
</feature>
<proteinExistence type="predicted"/>
<feature type="compositionally biased region" description="Low complexity" evidence="1">
    <location>
        <begin position="48"/>
        <end position="57"/>
    </location>
</feature>
<evidence type="ECO:0008006" key="4">
    <source>
        <dbReference type="Google" id="ProtNLM"/>
    </source>
</evidence>
<dbReference type="GO" id="GO:0016740">
    <property type="term" value="F:transferase activity"/>
    <property type="evidence" value="ECO:0007669"/>
    <property type="project" value="InterPro"/>
</dbReference>
<name>A0A066YVF0_9ACTN</name>
<dbReference type="Proteomes" id="UP000027178">
    <property type="component" value="Unassembled WGS sequence"/>
</dbReference>
<keyword evidence="3" id="KW-1185">Reference proteome</keyword>
<evidence type="ECO:0000313" key="3">
    <source>
        <dbReference type="Proteomes" id="UP000027178"/>
    </source>
</evidence>